<proteinExistence type="predicted"/>
<accession>A0A9P5RU99</accession>
<feature type="region of interest" description="Disordered" evidence="1">
    <location>
        <begin position="247"/>
        <end position="270"/>
    </location>
</feature>
<dbReference type="Proteomes" id="UP000748756">
    <property type="component" value="Unassembled WGS sequence"/>
</dbReference>
<sequence length="769" mass="84599">MRRQASKASFQDLPQEIQDMIFVLLSRHDAAVCALVCQAWFESFVPILLDSLASTSSDAGPGDGSDVVPEAGTGQGGVGGRQGVRTVLDAYQRMAGWLYSKGQGQKEERKEGRDMAVHQGVLDKASANTGKSAMFEGLLQALEPVMPTVSGSAVEQVLRNSDCLKEVRVSGLWTPVNAAITAAGAGAGVTLQDPSPLLDKRRPPYPLCRMDSLHIVNTNTIHMHLRVKETSLWSLLDCRRLSSAPLPSSCPSSSPSSSSSSPPPSSQDELGLQLSRAATIFMISQNSASLLGALPATLSRLVLETFEDTRVTGMLAASWRTLDNSSSSSSRKGLQEELSTTQVHAKRRSEEIPFQSTQQQNESGFLHLRRIHHSCLRLDKQIFIPFLRRFHYLHEIHLCLSGTMQSYIKISDTLAASCPTLDVGVFGGQEKDISDQDLAVLIGSSAGGWRTLAVDTHCVFGPLSAVAVVRSRHVRKLENLRVTTGNLDFPSDMIQELLCTATRLKRLEGRSLHRNWAPMMHLSAKDLITGEWVCKDLETFHCAIKDIPRPDIKTRKNGRPLVGRMHRGDSMEESFRVQRLVYGQLGRLRKLRELVLGYRSCEGNERFGGFVTDEDWGWEQGIAEADSYSVDSPSSPTSPTAFTDINDVDDGDEKEGEDQEGDEDMPTGLLYDCLAMSLESGLALLGGLTELKWLSLEGTSHCVKDAERKWMATHWPGLFLEDEVEGDNGSGGDGRGGVLRDVFWKKFMICGYHATEPWYNNWEDIEANA</sequence>
<dbReference type="AlphaFoldDB" id="A0A9P5RU99"/>
<evidence type="ECO:0000313" key="3">
    <source>
        <dbReference type="Proteomes" id="UP000748756"/>
    </source>
</evidence>
<feature type="region of interest" description="Disordered" evidence="1">
    <location>
        <begin position="626"/>
        <end position="666"/>
    </location>
</feature>
<evidence type="ECO:0000313" key="2">
    <source>
        <dbReference type="EMBL" id="KAF9145050.1"/>
    </source>
</evidence>
<feature type="region of interest" description="Disordered" evidence="1">
    <location>
        <begin position="56"/>
        <end position="81"/>
    </location>
</feature>
<dbReference type="SUPFAM" id="SSF81383">
    <property type="entry name" value="F-box domain"/>
    <property type="match status" value="1"/>
</dbReference>
<protein>
    <recommendedName>
        <fullName evidence="4">F-box domain-containing protein</fullName>
    </recommendedName>
</protein>
<name>A0A9P5RU99_9FUNG</name>
<dbReference type="EMBL" id="JAAAUQ010000977">
    <property type="protein sequence ID" value="KAF9145050.1"/>
    <property type="molecule type" value="Genomic_DNA"/>
</dbReference>
<evidence type="ECO:0008006" key="4">
    <source>
        <dbReference type="Google" id="ProtNLM"/>
    </source>
</evidence>
<dbReference type="OrthoDB" id="2404036at2759"/>
<reference evidence="2" key="1">
    <citation type="journal article" date="2020" name="Fungal Divers.">
        <title>Resolving the Mortierellaceae phylogeny through synthesis of multi-gene phylogenetics and phylogenomics.</title>
        <authorList>
            <person name="Vandepol N."/>
            <person name="Liber J."/>
            <person name="Desiro A."/>
            <person name="Na H."/>
            <person name="Kennedy M."/>
            <person name="Barry K."/>
            <person name="Grigoriev I.V."/>
            <person name="Miller A.N."/>
            <person name="O'Donnell K."/>
            <person name="Stajich J.E."/>
            <person name="Bonito G."/>
        </authorList>
    </citation>
    <scope>NUCLEOTIDE SEQUENCE</scope>
    <source>
        <strain evidence="2">NRRL 6426</strain>
    </source>
</reference>
<organism evidence="2 3">
    <name type="scientific">Linnemannia schmuckeri</name>
    <dbReference type="NCBI Taxonomy" id="64567"/>
    <lineage>
        <taxon>Eukaryota</taxon>
        <taxon>Fungi</taxon>
        <taxon>Fungi incertae sedis</taxon>
        <taxon>Mucoromycota</taxon>
        <taxon>Mortierellomycotina</taxon>
        <taxon>Mortierellomycetes</taxon>
        <taxon>Mortierellales</taxon>
        <taxon>Mortierellaceae</taxon>
        <taxon>Linnemannia</taxon>
    </lineage>
</organism>
<comment type="caution">
    <text evidence="2">The sequence shown here is derived from an EMBL/GenBank/DDBJ whole genome shotgun (WGS) entry which is preliminary data.</text>
</comment>
<dbReference type="InterPro" id="IPR036047">
    <property type="entry name" value="F-box-like_dom_sf"/>
</dbReference>
<gene>
    <name evidence="2" type="ORF">BG015_012020</name>
</gene>
<evidence type="ECO:0000256" key="1">
    <source>
        <dbReference type="SAM" id="MobiDB-lite"/>
    </source>
</evidence>
<feature type="compositionally biased region" description="Low complexity" evidence="1">
    <location>
        <begin position="247"/>
        <end position="260"/>
    </location>
</feature>
<keyword evidence="3" id="KW-1185">Reference proteome</keyword>
<feature type="compositionally biased region" description="Acidic residues" evidence="1">
    <location>
        <begin position="646"/>
        <end position="665"/>
    </location>
</feature>
<feature type="compositionally biased region" description="Low complexity" evidence="1">
    <location>
        <begin position="626"/>
        <end position="644"/>
    </location>
</feature>